<dbReference type="AlphaFoldDB" id="A0AAW1SBA0"/>
<protein>
    <recommendedName>
        <fullName evidence="4">UBC core domain-containing protein</fullName>
    </recommendedName>
</protein>
<feature type="compositionally biased region" description="Basic and acidic residues" evidence="3">
    <location>
        <begin position="448"/>
        <end position="457"/>
    </location>
</feature>
<feature type="domain" description="UBC core" evidence="4">
    <location>
        <begin position="742"/>
        <end position="909"/>
    </location>
</feature>
<feature type="region of interest" description="Disordered" evidence="3">
    <location>
        <begin position="181"/>
        <end position="211"/>
    </location>
</feature>
<dbReference type="SUPFAM" id="SSF54495">
    <property type="entry name" value="UBC-like"/>
    <property type="match status" value="2"/>
</dbReference>
<evidence type="ECO:0000256" key="3">
    <source>
        <dbReference type="SAM" id="MobiDB-lite"/>
    </source>
</evidence>
<dbReference type="PROSITE" id="PS50127">
    <property type="entry name" value="UBC_2"/>
    <property type="match status" value="1"/>
</dbReference>
<feature type="region of interest" description="Disordered" evidence="3">
    <location>
        <begin position="416"/>
        <end position="460"/>
    </location>
</feature>
<gene>
    <name evidence="5" type="ORF">WJX74_006459</name>
</gene>
<dbReference type="PANTHER" id="PTHR46116:SF39">
    <property type="entry name" value="BACULOVIRAL IAP REPEAT-CONTAINING PROTEIN 6"/>
    <property type="match status" value="1"/>
</dbReference>
<evidence type="ECO:0000256" key="1">
    <source>
        <dbReference type="ARBA" id="ARBA00022679"/>
    </source>
</evidence>
<feature type="region of interest" description="Disordered" evidence="3">
    <location>
        <begin position="111"/>
        <end position="153"/>
    </location>
</feature>
<proteinExistence type="predicted"/>
<dbReference type="InterPro" id="IPR000608">
    <property type="entry name" value="UBC"/>
</dbReference>
<feature type="compositionally biased region" description="Low complexity" evidence="3">
    <location>
        <begin position="192"/>
        <end position="205"/>
    </location>
</feature>
<dbReference type="CDD" id="cd23802">
    <property type="entry name" value="UBCc_UBE2Q"/>
    <property type="match status" value="1"/>
</dbReference>
<dbReference type="CDD" id="cd23810">
    <property type="entry name" value="UBCc_BIRC6"/>
    <property type="match status" value="1"/>
</dbReference>
<evidence type="ECO:0000313" key="5">
    <source>
        <dbReference type="EMBL" id="KAK9843065.1"/>
    </source>
</evidence>
<dbReference type="Gene3D" id="3.10.110.10">
    <property type="entry name" value="Ubiquitin Conjugating Enzyme"/>
    <property type="match status" value="2"/>
</dbReference>
<keyword evidence="1" id="KW-0808">Transferase</keyword>
<evidence type="ECO:0000259" key="4">
    <source>
        <dbReference type="PROSITE" id="PS50127"/>
    </source>
</evidence>
<organism evidence="5 6">
    <name type="scientific">Apatococcus lobatus</name>
    <dbReference type="NCBI Taxonomy" id="904363"/>
    <lineage>
        <taxon>Eukaryota</taxon>
        <taxon>Viridiplantae</taxon>
        <taxon>Chlorophyta</taxon>
        <taxon>core chlorophytes</taxon>
        <taxon>Trebouxiophyceae</taxon>
        <taxon>Chlorellales</taxon>
        <taxon>Chlorellaceae</taxon>
        <taxon>Apatococcus</taxon>
    </lineage>
</organism>
<dbReference type="GO" id="GO:0016740">
    <property type="term" value="F:transferase activity"/>
    <property type="evidence" value="ECO:0007669"/>
    <property type="project" value="UniProtKB-KW"/>
</dbReference>
<comment type="caution">
    <text evidence="5">The sequence shown here is derived from an EMBL/GenBank/DDBJ whole genome shotgun (WGS) entry which is preliminary data.</text>
</comment>
<dbReference type="PANTHER" id="PTHR46116">
    <property type="entry name" value="(E3-INDEPENDENT) E2 UBIQUITIN-CONJUGATING ENZYME"/>
    <property type="match status" value="1"/>
</dbReference>
<evidence type="ECO:0000256" key="2">
    <source>
        <dbReference type="ARBA" id="ARBA00022786"/>
    </source>
</evidence>
<accession>A0AAW1SBA0</accession>
<dbReference type="GO" id="GO:0004869">
    <property type="term" value="F:cysteine-type endopeptidase inhibitor activity"/>
    <property type="evidence" value="ECO:0007669"/>
    <property type="project" value="TreeGrafter"/>
</dbReference>
<dbReference type="Pfam" id="PF00179">
    <property type="entry name" value="UQ_con"/>
    <property type="match status" value="1"/>
</dbReference>
<keyword evidence="2" id="KW-0833">Ubl conjugation pathway</keyword>
<reference evidence="5 6" key="1">
    <citation type="journal article" date="2024" name="Nat. Commun.">
        <title>Phylogenomics reveals the evolutionary origins of lichenization in chlorophyte algae.</title>
        <authorList>
            <person name="Puginier C."/>
            <person name="Libourel C."/>
            <person name="Otte J."/>
            <person name="Skaloud P."/>
            <person name="Haon M."/>
            <person name="Grisel S."/>
            <person name="Petersen M."/>
            <person name="Berrin J.G."/>
            <person name="Delaux P.M."/>
            <person name="Dal Grande F."/>
            <person name="Keller J."/>
        </authorList>
    </citation>
    <scope>NUCLEOTIDE SEQUENCE [LARGE SCALE GENOMIC DNA]</scope>
    <source>
        <strain evidence="5 6">SAG 2145</strain>
    </source>
</reference>
<dbReference type="Proteomes" id="UP001438707">
    <property type="component" value="Unassembled WGS sequence"/>
</dbReference>
<dbReference type="EMBL" id="JALJOS010000002">
    <property type="protein sequence ID" value="KAK9843065.1"/>
    <property type="molecule type" value="Genomic_DNA"/>
</dbReference>
<sequence>MVAKLARDLQALTAKLQVATSLESVVSLQSEGPGTVKLGLARSPSGPVIQVAIIFADDTYPKAAVLLLCEGNDSFNSQLEDLSDEFQDGSDLAALLSAICVKLGFPTCLSEGQTSSGPAEMEKDEEAKAEGSEVDQASLEGSDAGGGEDTDDDAYAAAERDDEDLLKTVFQKVSKWEQKEAARIKEEDEEAAAAAAARAEGGTAEQGPSAGLSMQERLAQQRQIFNPREAFSMLSRELKDIMRQNDPMLDVDTVDSDVYHWDVHLYKFEGSHFAKGIQQLNSQQGCGFVHLRLHFKRGLHPFYPPTAELLWPRCQGPFAGALASHPMIQLRSWDPWKPIKELIVQLRVFMEAAADVDVEHHSRPASQATDVAYTLFERQLAQLEALSQIPPLCISKFPQLYSARDAGVDQQRMEALLPSSKRQKKEGSDAEKKTFWASGTGYGSGSRHGGEQWDAKSSEAAQAARDAELQGLLDSIAGAFTTELGSQDLEQQIQQLDINQSRTGTRSRSLRTQANHNSLSEEVEALIETVAGSSLLPFLERELAKVSFTDLCARATFYRACLEVLHKLCCGPAARLLWIPCCLQSASGTSNAESQPILFSVLGQLQKQAGQYLSVMQRGKAPAAAATSVASSSITDDQAALREEEERSSALAGLILQIYQRSTALAAARSAGAALTQPAGRTTRSASAQAAVAAARPRTANELDQTYEDSLSSLKVDSLKGITADRHHYAKSAETEGVKPRKRMQRLAKELTSLSNDLPINRSSSVFVRADEDHLECWQMLITGPDATPYSGGCFLFDVYFPPEYPNAPPKVNLRTTGAGSVRFNPNLYNCGKVCLSLLGTWTGEAGESWNPVVSSLLQVAISIQSLILVDQPYFNEPGYEAELQTEAGRRHSSAYNAVIRQGCMRWAILDMVRSPPTAFEEVVKTHFRLNKDKILETCTVWADEGGSKDSKLLADIRSQFQKL</sequence>
<dbReference type="GO" id="GO:0005634">
    <property type="term" value="C:nucleus"/>
    <property type="evidence" value="ECO:0007669"/>
    <property type="project" value="TreeGrafter"/>
</dbReference>
<name>A0AAW1SBA0_9CHLO</name>
<evidence type="ECO:0000313" key="6">
    <source>
        <dbReference type="Proteomes" id="UP001438707"/>
    </source>
</evidence>
<keyword evidence="6" id="KW-1185">Reference proteome</keyword>
<dbReference type="InterPro" id="IPR016135">
    <property type="entry name" value="UBQ-conjugating_enzyme/RWD"/>
</dbReference>
<dbReference type="SMART" id="SM00212">
    <property type="entry name" value="UBCc"/>
    <property type="match status" value="1"/>
</dbReference>
<feature type="compositionally biased region" description="Basic and acidic residues" evidence="3">
    <location>
        <begin position="425"/>
        <end position="434"/>
    </location>
</feature>